<protein>
    <submittedName>
        <fullName evidence="1">Uncharacterized protein</fullName>
    </submittedName>
</protein>
<sequence>MCRGATFSLARKQVVLQPLLGIFGSANAPSCWNTMFMYGFVLEITNSLAISVGFLSASNSLADPKFVSYIHITFSWLLKQVGRSCLF</sequence>
<evidence type="ECO:0000313" key="1">
    <source>
        <dbReference type="EMBL" id="CDW35835.1"/>
    </source>
</evidence>
<organism evidence="1">
    <name type="scientific">Lepeophtheirus salmonis</name>
    <name type="common">Salmon louse</name>
    <name type="synonym">Caligus salmonis</name>
    <dbReference type="NCBI Taxonomy" id="72036"/>
    <lineage>
        <taxon>Eukaryota</taxon>
        <taxon>Metazoa</taxon>
        <taxon>Ecdysozoa</taxon>
        <taxon>Arthropoda</taxon>
        <taxon>Crustacea</taxon>
        <taxon>Multicrustacea</taxon>
        <taxon>Hexanauplia</taxon>
        <taxon>Copepoda</taxon>
        <taxon>Siphonostomatoida</taxon>
        <taxon>Caligidae</taxon>
        <taxon>Lepeophtheirus</taxon>
    </lineage>
</organism>
<name>A0A0K2UCR1_LEPSM</name>
<dbReference type="EMBL" id="HACA01018474">
    <property type="protein sequence ID" value="CDW35835.1"/>
    <property type="molecule type" value="Transcribed_RNA"/>
</dbReference>
<reference evidence="1" key="1">
    <citation type="submission" date="2014-05" db="EMBL/GenBank/DDBJ databases">
        <authorList>
            <person name="Chronopoulou M."/>
        </authorList>
    </citation>
    <scope>NUCLEOTIDE SEQUENCE</scope>
    <source>
        <tissue evidence="1">Whole organism</tissue>
    </source>
</reference>
<proteinExistence type="predicted"/>
<dbReference type="AlphaFoldDB" id="A0A0K2UCR1"/>
<accession>A0A0K2UCR1</accession>